<keyword evidence="8" id="KW-0902">Two-component regulatory system</keyword>
<evidence type="ECO:0000256" key="2">
    <source>
        <dbReference type="ARBA" id="ARBA00012438"/>
    </source>
</evidence>
<evidence type="ECO:0000256" key="1">
    <source>
        <dbReference type="ARBA" id="ARBA00000085"/>
    </source>
</evidence>
<dbReference type="EC" id="2.7.13.3" evidence="2"/>
<keyword evidence="3" id="KW-0597">Phosphoprotein</keyword>
<dbReference type="PANTHER" id="PTHR24421">
    <property type="entry name" value="NITRATE/NITRITE SENSOR PROTEIN NARX-RELATED"/>
    <property type="match status" value="1"/>
</dbReference>
<feature type="transmembrane region" description="Helical" evidence="9">
    <location>
        <begin position="42"/>
        <end position="67"/>
    </location>
</feature>
<dbReference type="SUPFAM" id="SSF55874">
    <property type="entry name" value="ATPase domain of HSP90 chaperone/DNA topoisomerase II/histidine kinase"/>
    <property type="match status" value="1"/>
</dbReference>
<evidence type="ECO:0000256" key="8">
    <source>
        <dbReference type="ARBA" id="ARBA00023012"/>
    </source>
</evidence>
<evidence type="ECO:0000256" key="3">
    <source>
        <dbReference type="ARBA" id="ARBA00022553"/>
    </source>
</evidence>
<dbReference type="InterPro" id="IPR036890">
    <property type="entry name" value="HATPase_C_sf"/>
</dbReference>
<evidence type="ECO:0000259" key="11">
    <source>
        <dbReference type="Pfam" id="PF07730"/>
    </source>
</evidence>
<dbReference type="Proteomes" id="UP000886842">
    <property type="component" value="Unassembled WGS sequence"/>
</dbReference>
<sequence length="362" mass="38747">MAYFATPLVVTGLTAQPLLTVLLLGVPPVALVLLALRRRAPVVVVVALGVLLFLSPGVTGVAAAMAASVARRHRRLADVVATLVWFVAARTGGLLVGPLAAPWNQASTIEWVISTGIITTTGLVGLVWRSQQAADTERANAVQARQEVEQERIARARLAEREAIAREMHDVLAHRISLVALHAGVLAHRTDLDPEQTRETAAVIRDNAKASLDELRMVLASLRDPDAEGVEPPQPTLDSLAVLVAERSEDQPVELEMAVDPTQVPAHTSRQLFRMVQEALTNARKHAPGAPTTVRVSGTPGEELEVVVRNGLTPLAMPDDTGSGLGLVGMAERAAGVGGRVSHRRTEDEFVVEITVPWRMEP</sequence>
<keyword evidence="4" id="KW-0808">Transferase</keyword>
<evidence type="ECO:0000313" key="13">
    <source>
        <dbReference type="Proteomes" id="UP000886842"/>
    </source>
</evidence>
<dbReference type="GO" id="GO:0000155">
    <property type="term" value="F:phosphorelay sensor kinase activity"/>
    <property type="evidence" value="ECO:0007669"/>
    <property type="project" value="InterPro"/>
</dbReference>
<dbReference type="InterPro" id="IPR050482">
    <property type="entry name" value="Sensor_HK_TwoCompSys"/>
</dbReference>
<keyword evidence="6 12" id="KW-0418">Kinase</keyword>
<accession>A0A9D1KPS8</accession>
<dbReference type="Pfam" id="PF07730">
    <property type="entry name" value="HisKA_3"/>
    <property type="match status" value="1"/>
</dbReference>
<dbReference type="Pfam" id="PF02518">
    <property type="entry name" value="HATPase_c"/>
    <property type="match status" value="1"/>
</dbReference>
<dbReference type="GO" id="GO:0016020">
    <property type="term" value="C:membrane"/>
    <property type="evidence" value="ECO:0007669"/>
    <property type="project" value="InterPro"/>
</dbReference>
<evidence type="ECO:0000313" key="12">
    <source>
        <dbReference type="EMBL" id="HIT76713.1"/>
    </source>
</evidence>
<keyword evidence="9" id="KW-0472">Membrane</keyword>
<evidence type="ECO:0000256" key="4">
    <source>
        <dbReference type="ARBA" id="ARBA00022679"/>
    </source>
</evidence>
<evidence type="ECO:0000256" key="6">
    <source>
        <dbReference type="ARBA" id="ARBA00022777"/>
    </source>
</evidence>
<feature type="domain" description="Histidine kinase/HSP90-like ATPase" evidence="10">
    <location>
        <begin position="269"/>
        <end position="357"/>
    </location>
</feature>
<evidence type="ECO:0000256" key="5">
    <source>
        <dbReference type="ARBA" id="ARBA00022741"/>
    </source>
</evidence>
<feature type="transmembrane region" description="Helical" evidence="9">
    <location>
        <begin position="109"/>
        <end position="128"/>
    </location>
</feature>
<dbReference type="PANTHER" id="PTHR24421:SF10">
    <property type="entry name" value="NITRATE_NITRITE SENSOR PROTEIN NARQ"/>
    <property type="match status" value="1"/>
</dbReference>
<dbReference type="CDD" id="cd16917">
    <property type="entry name" value="HATPase_UhpB-NarQ-NarX-like"/>
    <property type="match status" value="1"/>
</dbReference>
<reference evidence="12" key="1">
    <citation type="submission" date="2020-10" db="EMBL/GenBank/DDBJ databases">
        <authorList>
            <person name="Gilroy R."/>
        </authorList>
    </citation>
    <scope>NUCLEOTIDE SEQUENCE</scope>
    <source>
        <strain evidence="12">ChiGjej1B1-24693</strain>
    </source>
</reference>
<dbReference type="GO" id="GO:0005524">
    <property type="term" value="F:ATP binding"/>
    <property type="evidence" value="ECO:0007669"/>
    <property type="project" value="UniProtKB-KW"/>
</dbReference>
<feature type="domain" description="Signal transduction histidine kinase subgroup 3 dimerisation and phosphoacceptor" evidence="11">
    <location>
        <begin position="160"/>
        <end position="226"/>
    </location>
</feature>
<dbReference type="InterPro" id="IPR011712">
    <property type="entry name" value="Sig_transdc_His_kin_sub3_dim/P"/>
</dbReference>
<dbReference type="AlphaFoldDB" id="A0A9D1KPS8"/>
<keyword evidence="5" id="KW-0547">Nucleotide-binding</keyword>
<keyword evidence="7" id="KW-0067">ATP-binding</keyword>
<comment type="catalytic activity">
    <reaction evidence="1">
        <text>ATP + protein L-histidine = ADP + protein N-phospho-L-histidine.</text>
        <dbReference type="EC" id="2.7.13.3"/>
    </reaction>
</comment>
<evidence type="ECO:0000256" key="9">
    <source>
        <dbReference type="SAM" id="Phobius"/>
    </source>
</evidence>
<proteinExistence type="predicted"/>
<keyword evidence="9" id="KW-1133">Transmembrane helix</keyword>
<dbReference type="GO" id="GO:0046983">
    <property type="term" value="F:protein dimerization activity"/>
    <property type="evidence" value="ECO:0007669"/>
    <property type="project" value="InterPro"/>
</dbReference>
<dbReference type="Gene3D" id="3.30.565.10">
    <property type="entry name" value="Histidine kinase-like ATPase, C-terminal domain"/>
    <property type="match status" value="1"/>
</dbReference>
<name>A0A9D1KPS8_9ACTN</name>
<organism evidence="12 13">
    <name type="scientific">Candidatus Avipropionibacterium avicola</name>
    <dbReference type="NCBI Taxonomy" id="2840701"/>
    <lineage>
        <taxon>Bacteria</taxon>
        <taxon>Bacillati</taxon>
        <taxon>Actinomycetota</taxon>
        <taxon>Actinomycetes</taxon>
        <taxon>Propionibacteriales</taxon>
        <taxon>Propionibacteriaceae</taxon>
        <taxon>Propionibacteriaceae incertae sedis</taxon>
        <taxon>Candidatus Avipropionibacterium</taxon>
    </lineage>
</organism>
<evidence type="ECO:0000256" key="7">
    <source>
        <dbReference type="ARBA" id="ARBA00022840"/>
    </source>
</evidence>
<dbReference type="Gene3D" id="1.20.5.1930">
    <property type="match status" value="1"/>
</dbReference>
<evidence type="ECO:0000259" key="10">
    <source>
        <dbReference type="Pfam" id="PF02518"/>
    </source>
</evidence>
<comment type="caution">
    <text evidence="12">The sequence shown here is derived from an EMBL/GenBank/DDBJ whole genome shotgun (WGS) entry which is preliminary data.</text>
</comment>
<reference evidence="12" key="2">
    <citation type="journal article" date="2021" name="PeerJ">
        <title>Extensive microbial diversity within the chicken gut microbiome revealed by metagenomics and culture.</title>
        <authorList>
            <person name="Gilroy R."/>
            <person name="Ravi A."/>
            <person name="Getino M."/>
            <person name="Pursley I."/>
            <person name="Horton D.L."/>
            <person name="Alikhan N.F."/>
            <person name="Baker D."/>
            <person name="Gharbi K."/>
            <person name="Hall N."/>
            <person name="Watson M."/>
            <person name="Adriaenssens E.M."/>
            <person name="Foster-Nyarko E."/>
            <person name="Jarju S."/>
            <person name="Secka A."/>
            <person name="Antonio M."/>
            <person name="Oren A."/>
            <person name="Chaudhuri R.R."/>
            <person name="La Ragione R."/>
            <person name="Hildebrand F."/>
            <person name="Pallen M.J."/>
        </authorList>
    </citation>
    <scope>NUCLEOTIDE SEQUENCE</scope>
    <source>
        <strain evidence="12">ChiGjej1B1-24693</strain>
    </source>
</reference>
<protein>
    <recommendedName>
        <fullName evidence="2">histidine kinase</fullName>
        <ecNumber evidence="2">2.7.13.3</ecNumber>
    </recommendedName>
</protein>
<feature type="transmembrane region" description="Helical" evidence="9">
    <location>
        <begin position="79"/>
        <end position="103"/>
    </location>
</feature>
<dbReference type="EMBL" id="DVLP01000412">
    <property type="protein sequence ID" value="HIT76713.1"/>
    <property type="molecule type" value="Genomic_DNA"/>
</dbReference>
<feature type="transmembrane region" description="Helical" evidence="9">
    <location>
        <begin position="18"/>
        <end position="36"/>
    </location>
</feature>
<keyword evidence="9" id="KW-0812">Transmembrane</keyword>
<dbReference type="InterPro" id="IPR003594">
    <property type="entry name" value="HATPase_dom"/>
</dbReference>
<gene>
    <name evidence="12" type="ORF">IAA98_14115</name>
</gene>